<feature type="compositionally biased region" description="Basic and acidic residues" evidence="1">
    <location>
        <begin position="160"/>
        <end position="175"/>
    </location>
</feature>
<proteinExistence type="predicted"/>
<dbReference type="GeneID" id="119629544"/>
<dbReference type="EnsemblMetazoa" id="XM_038015659.1">
    <property type="protein sequence ID" value="XP_037871587.1"/>
    <property type="gene ID" value="LOC119629544"/>
</dbReference>
<feature type="region of interest" description="Disordered" evidence="1">
    <location>
        <begin position="45"/>
        <end position="103"/>
    </location>
</feature>
<evidence type="ECO:0008006" key="4">
    <source>
        <dbReference type="Google" id="ProtNLM"/>
    </source>
</evidence>
<name>A0A8R2M0F6_BOMMO</name>
<feature type="region of interest" description="Disordered" evidence="1">
    <location>
        <begin position="128"/>
        <end position="175"/>
    </location>
</feature>
<protein>
    <recommendedName>
        <fullName evidence="4">Polyprotein</fullName>
    </recommendedName>
</protein>
<feature type="compositionally biased region" description="Polar residues" evidence="1">
    <location>
        <begin position="45"/>
        <end position="58"/>
    </location>
</feature>
<feature type="compositionally biased region" description="Basic and acidic residues" evidence="1">
    <location>
        <begin position="93"/>
        <end position="103"/>
    </location>
</feature>
<dbReference type="Proteomes" id="UP000005204">
    <property type="component" value="Unassembled WGS sequence"/>
</dbReference>
<dbReference type="RefSeq" id="XP_037871587.1">
    <property type="nucleotide sequence ID" value="XM_038015659.1"/>
</dbReference>
<feature type="region of interest" description="Disordered" evidence="1">
    <location>
        <begin position="1009"/>
        <end position="1036"/>
    </location>
</feature>
<dbReference type="PANTHER" id="PTHR47331:SF5">
    <property type="entry name" value="RIBONUCLEASE H"/>
    <property type="match status" value="1"/>
</dbReference>
<dbReference type="InterPro" id="IPR043502">
    <property type="entry name" value="DNA/RNA_pol_sf"/>
</dbReference>
<reference evidence="2" key="2">
    <citation type="submission" date="2022-06" db="UniProtKB">
        <authorList>
            <consortium name="EnsemblMetazoa"/>
        </authorList>
    </citation>
    <scope>IDENTIFICATION</scope>
    <source>
        <strain evidence="2">p50T (Dazao)</strain>
    </source>
</reference>
<sequence>MPITRSTGRGRIETKQSPPSETTATTQSMWTETTAKTVMSLVAPTTGSSCATANTEATTKLAEKPGNSKTEAVKQYIVKQNDVPTKQRAGTVKTDRSRNRKEQKIAKAREELARLQVELAAARLATLEAGSDDENSESEYSKSELDERMGTWLETQPTKTENDDQHKEKPAGACDKQDFSDLTAAITLAVKAAREPIYTELPFFNGNHQDWLSFRAAYHETMNSFTKTENINRLRRNLKGRAKEAVDGLLITNADPSDVIRSLEARFGRPETIAITELDTLRALPRLTETPRDICIFSSKVTNAVATLRALNCTHYLYNPETTKTMLEKLTPTLRYRYYDFTAIQPKEDPDLIKFEKFMKTEAELCSPYAQPEQAGHYSQPAQHNRRTQNVHIVSEKPSLAKCPVCSNTEHTTTDCYIFKKADSNTRWDIAKNTHLCFRCLKYRNKTHNCRPKTCGINDCKYTHNKMLHFDRKIEKTDNSDKETTENINSAWTGKQKQSYLKIIPVQVGPISTVDTYALLDDGSTVTLIDEIICKKTGITGPIDPLHIQAINNIKSTETRSRRVNLTLRGLNSRQEIIQARTVNDLQVTAQKIPKEQIDEYSHLRDISDIITYENAKPGILIGQDNWHMLLTSKVRRGNRNQPIASLTPLSWVLHGGRTRTLGHHINYINHASETQENDKIENLVKQYFAMDALCITPRKPKTDPEEQALRILNTTDNIENKLDRNPELKQKYTEQTEALVAKGYAEPAPKTKTENRTWYLPHFAVGNPLKPEKLRVVHDTAARIGGVALNYMLLKVPDVLQSLPGVIMRFRQHNIAVTADIKEMFIQVKLRPEDKDALRYLWRKDQRDDKPPEENRMTSLIFGASSSPSTAIYVKNLTAQKQEATHPEAAVAVQNRHYEDDYLDIFKGLKDAVLVTTDFRRKHERKPTSKTFWSDSKIVLRWTRTGSRSYKPYVTQRLTAIEDSATVNGRRWLPTKLNLADDVTRDVPMPYHNEHRWFRGPEFLRQREDPWPTESASETTEPMGESLAAYHMAKD</sequence>
<dbReference type="PANTHER" id="PTHR47331">
    <property type="entry name" value="PHD-TYPE DOMAIN-CONTAINING PROTEIN"/>
    <property type="match status" value="1"/>
</dbReference>
<keyword evidence="3" id="KW-1185">Reference proteome</keyword>
<organism evidence="2 3">
    <name type="scientific">Bombyx mori</name>
    <name type="common">Silk moth</name>
    <dbReference type="NCBI Taxonomy" id="7091"/>
    <lineage>
        <taxon>Eukaryota</taxon>
        <taxon>Metazoa</taxon>
        <taxon>Ecdysozoa</taxon>
        <taxon>Arthropoda</taxon>
        <taxon>Hexapoda</taxon>
        <taxon>Insecta</taxon>
        <taxon>Pterygota</taxon>
        <taxon>Neoptera</taxon>
        <taxon>Endopterygota</taxon>
        <taxon>Lepidoptera</taxon>
        <taxon>Glossata</taxon>
        <taxon>Ditrysia</taxon>
        <taxon>Bombycoidea</taxon>
        <taxon>Bombycidae</taxon>
        <taxon>Bombycinae</taxon>
        <taxon>Bombyx</taxon>
    </lineage>
</organism>
<dbReference type="AlphaFoldDB" id="A0A8R2M0F6"/>
<evidence type="ECO:0000256" key="1">
    <source>
        <dbReference type="SAM" id="MobiDB-lite"/>
    </source>
</evidence>
<dbReference type="GO" id="GO:0071897">
    <property type="term" value="P:DNA biosynthetic process"/>
    <property type="evidence" value="ECO:0007669"/>
    <property type="project" value="UniProtKB-ARBA"/>
</dbReference>
<evidence type="ECO:0000313" key="3">
    <source>
        <dbReference type="Proteomes" id="UP000005204"/>
    </source>
</evidence>
<accession>A0A8R2M0F6</accession>
<dbReference type="SUPFAM" id="SSF56672">
    <property type="entry name" value="DNA/RNA polymerases"/>
    <property type="match status" value="1"/>
</dbReference>
<dbReference type="InterPro" id="IPR005312">
    <property type="entry name" value="DUF1759"/>
</dbReference>
<evidence type="ECO:0000313" key="2">
    <source>
        <dbReference type="EnsemblMetazoa" id="XP_037871587.1"/>
    </source>
</evidence>
<reference evidence="3" key="1">
    <citation type="journal article" date="2008" name="Insect Biochem. Mol. Biol.">
        <title>The genome of a lepidopteran model insect, the silkworm Bombyx mori.</title>
        <authorList>
            <consortium name="International Silkworm Genome Consortium"/>
        </authorList>
    </citation>
    <scope>NUCLEOTIDE SEQUENCE [LARGE SCALE GENOMIC DNA]</scope>
    <source>
        <strain evidence="3">p50T</strain>
    </source>
</reference>
<dbReference type="KEGG" id="bmor:119629544"/>
<feature type="compositionally biased region" description="Polar residues" evidence="1">
    <location>
        <begin position="15"/>
        <end position="29"/>
    </location>
</feature>
<feature type="compositionally biased region" description="Basic and acidic residues" evidence="1">
    <location>
        <begin position="139"/>
        <end position="149"/>
    </location>
</feature>
<dbReference type="Pfam" id="PF03564">
    <property type="entry name" value="DUF1759"/>
    <property type="match status" value="1"/>
</dbReference>
<feature type="region of interest" description="Disordered" evidence="1">
    <location>
        <begin position="1"/>
        <end position="29"/>
    </location>
</feature>